<keyword evidence="1" id="KW-0732">Signal</keyword>
<dbReference type="Proteomes" id="UP000663877">
    <property type="component" value="Unassembled WGS sequence"/>
</dbReference>
<organism evidence="2 5">
    <name type="scientific">Adineta steineri</name>
    <dbReference type="NCBI Taxonomy" id="433720"/>
    <lineage>
        <taxon>Eukaryota</taxon>
        <taxon>Metazoa</taxon>
        <taxon>Spiralia</taxon>
        <taxon>Gnathifera</taxon>
        <taxon>Rotifera</taxon>
        <taxon>Eurotatoria</taxon>
        <taxon>Bdelloidea</taxon>
        <taxon>Adinetida</taxon>
        <taxon>Adinetidae</taxon>
        <taxon>Adineta</taxon>
    </lineage>
</organism>
<dbReference type="EMBL" id="CAJNOI010000055">
    <property type="protein sequence ID" value="CAF0957064.1"/>
    <property type="molecule type" value="Genomic_DNA"/>
</dbReference>
<dbReference type="AlphaFoldDB" id="A0A814DL84"/>
<evidence type="ECO:0000313" key="2">
    <source>
        <dbReference type="EMBL" id="CAF0957064.1"/>
    </source>
</evidence>
<dbReference type="OrthoDB" id="9971046at2759"/>
<gene>
    <name evidence="2" type="ORF">BJG266_LOCUS13538</name>
    <name evidence="3" type="ORF">QVE165_LOCUS32927</name>
</gene>
<feature type="chain" id="PRO_5035683855" evidence="1">
    <location>
        <begin position="20"/>
        <end position="234"/>
    </location>
</feature>
<feature type="signal peptide" evidence="1">
    <location>
        <begin position="1"/>
        <end position="19"/>
    </location>
</feature>
<dbReference type="EMBL" id="CAJNOM010000296">
    <property type="protein sequence ID" value="CAF1331661.1"/>
    <property type="molecule type" value="Genomic_DNA"/>
</dbReference>
<evidence type="ECO:0000313" key="5">
    <source>
        <dbReference type="Proteomes" id="UP000663877"/>
    </source>
</evidence>
<dbReference type="Proteomes" id="UP000663832">
    <property type="component" value="Unassembled WGS sequence"/>
</dbReference>
<reference evidence="2" key="1">
    <citation type="submission" date="2021-02" db="EMBL/GenBank/DDBJ databases">
        <authorList>
            <person name="Nowell W R."/>
        </authorList>
    </citation>
    <scope>NUCLEOTIDE SEQUENCE</scope>
</reference>
<protein>
    <submittedName>
        <fullName evidence="2">Uncharacterized protein</fullName>
    </submittedName>
</protein>
<proteinExistence type="predicted"/>
<evidence type="ECO:0000256" key="1">
    <source>
        <dbReference type="SAM" id="SignalP"/>
    </source>
</evidence>
<evidence type="ECO:0000313" key="3">
    <source>
        <dbReference type="EMBL" id="CAF1331661.1"/>
    </source>
</evidence>
<evidence type="ECO:0000313" key="4">
    <source>
        <dbReference type="Proteomes" id="UP000663832"/>
    </source>
</evidence>
<accession>A0A814DL84</accession>
<name>A0A814DL84_9BILA</name>
<keyword evidence="4" id="KW-1185">Reference proteome</keyword>
<sequence length="234" mass="26358">MPLKLIVFTIIVLLESSNAAPTTEECSTKPSVCASNGFCFKNSDNSSACQKSCPNGWKCNNGDIVCSIPVEKMIKEVAQIKQNDVVYGFALNQLCIARLGCQHKQSLDNPSWFDNILNAFIEPYVQKNGNWSDVIKQCHAQYSYIPILGKYLCQEKMAEYHITFDLKNAVNKNGCGTQRDWDTIGNFLVDCIKEAHIGIPFGESYAISEVFRNRNNVRETCMKTRQENGLQMVF</sequence>
<comment type="caution">
    <text evidence="2">The sequence shown here is derived from an EMBL/GenBank/DDBJ whole genome shotgun (WGS) entry which is preliminary data.</text>
</comment>